<evidence type="ECO:0000313" key="7">
    <source>
        <dbReference type="EMBL" id="EFB91825.1"/>
    </source>
</evidence>
<dbReference type="PANTHER" id="PTHR32196:SF72">
    <property type="entry name" value="RIBOSE IMPORT PERMEASE PROTEIN RBSC"/>
    <property type="match status" value="1"/>
</dbReference>
<keyword evidence="5 6" id="KW-0472">Membrane</keyword>
<evidence type="ECO:0000256" key="2">
    <source>
        <dbReference type="ARBA" id="ARBA00022475"/>
    </source>
</evidence>
<feature type="transmembrane region" description="Helical" evidence="6">
    <location>
        <begin position="165"/>
        <end position="183"/>
    </location>
</feature>
<dbReference type="RefSeq" id="WP_009163730.1">
    <property type="nucleotide sequence ID" value="NZ_ADFP01000015.1"/>
</dbReference>
<evidence type="ECO:0000256" key="4">
    <source>
        <dbReference type="ARBA" id="ARBA00022989"/>
    </source>
</evidence>
<dbReference type="GeneID" id="90985127"/>
<evidence type="ECO:0000313" key="8">
    <source>
        <dbReference type="Proteomes" id="UP000006462"/>
    </source>
</evidence>
<evidence type="ECO:0000256" key="6">
    <source>
        <dbReference type="SAM" id="Phobius"/>
    </source>
</evidence>
<proteinExistence type="predicted"/>
<dbReference type="CDD" id="cd06579">
    <property type="entry name" value="TM_PBP1_transp_AraH_like"/>
    <property type="match status" value="1"/>
</dbReference>
<sequence>MNWRNYRRQTLVTLLLLALWGTFALASPVTFGNARIYRSFMSTIPVTTVLTLGMTLLIVAGEMDMSFPSVSAVAAFVFAWAYAKAGIDPWAAFVAALAAGALMGWFNGLLVVVVGVPSIIATIGAQFLWRGLALLLSDGIAIPLAQVRGTSLYQVFTGRLGAWGVPAQALWAVGTAVCLGLLLNRRPFGEALLFIGDNRKTAEMMGIRVPRVRVGAFVLMGFLAAFAGMLATLELNNWWPTQGDGYMLLVFAAVFVGGTSAYGGQGTVYGSFIGSIVIGIIEAGIVSAGLTGLWTRFVHGLVIILSLSGYALFARRR</sequence>
<keyword evidence="8" id="KW-1185">Reference proteome</keyword>
<dbReference type="PANTHER" id="PTHR32196">
    <property type="entry name" value="ABC TRANSPORTER PERMEASE PROTEIN YPHD-RELATED-RELATED"/>
    <property type="match status" value="1"/>
</dbReference>
<protein>
    <submittedName>
        <fullName evidence="7">Branched-chain amino acid ABC transporter, permease protein</fullName>
    </submittedName>
</protein>
<evidence type="ECO:0000256" key="1">
    <source>
        <dbReference type="ARBA" id="ARBA00004651"/>
    </source>
</evidence>
<feature type="transmembrane region" description="Helical" evidence="6">
    <location>
        <begin position="36"/>
        <end position="59"/>
    </location>
</feature>
<reference evidence="7 8" key="1">
    <citation type="submission" date="2009-12" db="EMBL/GenBank/DDBJ databases">
        <authorList>
            <person name="Shrivastava S."/>
            <person name="Madupu R."/>
            <person name="Durkin A.S."/>
            <person name="Torralba M."/>
            <person name="Methe B."/>
            <person name="Sutton G.G."/>
            <person name="Strausberg R.L."/>
            <person name="Nelson K.E."/>
        </authorList>
    </citation>
    <scope>NUCLEOTIDE SEQUENCE [LARGE SCALE GENOMIC DNA]</scope>
    <source>
        <strain evidence="7 8">W5455</strain>
    </source>
</reference>
<keyword evidence="3 6" id="KW-0812">Transmembrane</keyword>
<keyword evidence="4 6" id="KW-1133">Transmembrane helix</keyword>
<dbReference type="Proteomes" id="UP000006462">
    <property type="component" value="Unassembled WGS sequence"/>
</dbReference>
<feature type="transmembrane region" description="Helical" evidence="6">
    <location>
        <begin position="269"/>
        <end position="290"/>
    </location>
</feature>
<organism evidence="7 8">
    <name type="scientific">Pyramidobacter piscolens W5455</name>
    <dbReference type="NCBI Taxonomy" id="352165"/>
    <lineage>
        <taxon>Bacteria</taxon>
        <taxon>Thermotogati</taxon>
        <taxon>Synergistota</taxon>
        <taxon>Synergistia</taxon>
        <taxon>Synergistales</taxon>
        <taxon>Dethiosulfovibrionaceae</taxon>
        <taxon>Pyramidobacter</taxon>
    </lineage>
</organism>
<accession>A0ABM9ZY07</accession>
<dbReference type="Pfam" id="PF02653">
    <property type="entry name" value="BPD_transp_2"/>
    <property type="match status" value="1"/>
</dbReference>
<name>A0ABM9ZY07_9BACT</name>
<evidence type="ECO:0000256" key="5">
    <source>
        <dbReference type="ARBA" id="ARBA00023136"/>
    </source>
</evidence>
<comment type="caution">
    <text evidence="7">The sequence shown here is derived from an EMBL/GenBank/DDBJ whole genome shotgun (WGS) entry which is preliminary data.</text>
</comment>
<keyword evidence="2" id="KW-1003">Cell membrane</keyword>
<gene>
    <name evidence="7" type="ORF">HMPREF7215_1423</name>
</gene>
<dbReference type="InterPro" id="IPR001851">
    <property type="entry name" value="ABC_transp_permease"/>
</dbReference>
<feature type="transmembrane region" description="Helical" evidence="6">
    <location>
        <begin position="245"/>
        <end position="262"/>
    </location>
</feature>
<dbReference type="EMBL" id="ADFP01000015">
    <property type="protein sequence ID" value="EFB91825.1"/>
    <property type="molecule type" value="Genomic_DNA"/>
</dbReference>
<comment type="subcellular location">
    <subcellularLocation>
        <location evidence="1">Cell membrane</location>
        <topology evidence="1">Multi-pass membrane protein</topology>
    </subcellularLocation>
</comment>
<evidence type="ECO:0000256" key="3">
    <source>
        <dbReference type="ARBA" id="ARBA00022692"/>
    </source>
</evidence>
<feature type="transmembrane region" description="Helical" evidence="6">
    <location>
        <begin position="296"/>
        <end position="313"/>
    </location>
</feature>
<feature type="transmembrane region" description="Helical" evidence="6">
    <location>
        <begin position="214"/>
        <end position="233"/>
    </location>
</feature>